<comment type="caution">
    <text evidence="1">The sequence shown here is derived from an EMBL/GenBank/DDBJ whole genome shotgun (WGS) entry which is preliminary data.</text>
</comment>
<name>A0A016W2H6_9BILA</name>
<reference evidence="2" key="1">
    <citation type="journal article" date="2015" name="Nat. Genet.">
        <title>The genome and transcriptome of the zoonotic hookworm Ancylostoma ceylanicum identify infection-specific gene families.</title>
        <authorList>
            <person name="Schwarz E.M."/>
            <person name="Hu Y."/>
            <person name="Antoshechkin I."/>
            <person name="Miller M.M."/>
            <person name="Sternberg P.W."/>
            <person name="Aroian R.V."/>
        </authorList>
    </citation>
    <scope>NUCLEOTIDE SEQUENCE</scope>
    <source>
        <strain evidence="2">HY135</strain>
    </source>
</reference>
<organism evidence="1 2">
    <name type="scientific">Ancylostoma ceylanicum</name>
    <dbReference type="NCBI Taxonomy" id="53326"/>
    <lineage>
        <taxon>Eukaryota</taxon>
        <taxon>Metazoa</taxon>
        <taxon>Ecdysozoa</taxon>
        <taxon>Nematoda</taxon>
        <taxon>Chromadorea</taxon>
        <taxon>Rhabditida</taxon>
        <taxon>Rhabditina</taxon>
        <taxon>Rhabditomorpha</taxon>
        <taxon>Strongyloidea</taxon>
        <taxon>Ancylostomatidae</taxon>
        <taxon>Ancylostomatinae</taxon>
        <taxon>Ancylostoma</taxon>
    </lineage>
</organism>
<accession>A0A016W2H6</accession>
<sequence>MGRTLAGSKKWAELSYPAVMVPTTLSTLVLFLLFGSIASDVVQKRFNNDFYGLLNKYQSQQ</sequence>
<protein>
    <submittedName>
        <fullName evidence="1">Uncharacterized protein</fullName>
    </submittedName>
</protein>
<evidence type="ECO:0000313" key="2">
    <source>
        <dbReference type="Proteomes" id="UP000024635"/>
    </source>
</evidence>
<gene>
    <name evidence="1" type="primary">Acey_s0001.g1</name>
    <name evidence="1" type="ORF">Y032_0001g1</name>
</gene>
<feature type="non-terminal residue" evidence="1">
    <location>
        <position position="1"/>
    </location>
</feature>
<keyword evidence="2" id="KW-1185">Reference proteome</keyword>
<dbReference type="AlphaFoldDB" id="A0A016W2H6"/>
<evidence type="ECO:0000313" key="1">
    <source>
        <dbReference type="EMBL" id="EYC33801.1"/>
    </source>
</evidence>
<dbReference type="EMBL" id="JARK01001337">
    <property type="protein sequence ID" value="EYC33801.1"/>
    <property type="molecule type" value="Genomic_DNA"/>
</dbReference>
<dbReference type="Proteomes" id="UP000024635">
    <property type="component" value="Unassembled WGS sequence"/>
</dbReference>
<proteinExistence type="predicted"/>